<protein>
    <submittedName>
        <fullName evidence="2 3">Uncharacterized protein</fullName>
    </submittedName>
</protein>
<evidence type="ECO:0000313" key="3">
    <source>
        <dbReference type="EnsemblFungi" id="MAPG_05840T0"/>
    </source>
</evidence>
<reference evidence="3" key="5">
    <citation type="submission" date="2015-06" db="UniProtKB">
        <authorList>
            <consortium name="EnsemblFungi"/>
        </authorList>
    </citation>
    <scope>IDENTIFICATION</scope>
    <source>
        <strain evidence="3">ATCC 64411</strain>
    </source>
</reference>
<dbReference type="Proteomes" id="UP000011715">
    <property type="component" value="Unassembled WGS sequence"/>
</dbReference>
<reference evidence="2" key="3">
    <citation type="submission" date="2011-03" db="EMBL/GenBank/DDBJ databases">
        <title>Annotation of Magnaporthe poae ATCC 64411.</title>
        <authorList>
            <person name="Ma L.-J."/>
            <person name="Dead R."/>
            <person name="Young S.K."/>
            <person name="Zeng Q."/>
            <person name="Gargeya S."/>
            <person name="Fitzgerald M."/>
            <person name="Haas B."/>
            <person name="Abouelleil A."/>
            <person name="Alvarado L."/>
            <person name="Arachchi H.M."/>
            <person name="Berlin A."/>
            <person name="Brown A."/>
            <person name="Chapman S.B."/>
            <person name="Chen Z."/>
            <person name="Dunbar C."/>
            <person name="Freedman E."/>
            <person name="Gearin G."/>
            <person name="Gellesch M."/>
            <person name="Goldberg J."/>
            <person name="Griggs A."/>
            <person name="Gujja S."/>
            <person name="Heiman D."/>
            <person name="Howarth C."/>
            <person name="Larson L."/>
            <person name="Lui A."/>
            <person name="MacDonald P.J.P."/>
            <person name="Mehta T."/>
            <person name="Montmayeur A."/>
            <person name="Murphy C."/>
            <person name="Neiman D."/>
            <person name="Pearson M."/>
            <person name="Priest M."/>
            <person name="Roberts A."/>
            <person name="Saif S."/>
            <person name="Shea T."/>
            <person name="Shenoy N."/>
            <person name="Sisk P."/>
            <person name="Stolte C."/>
            <person name="Sykes S."/>
            <person name="Yandava C."/>
            <person name="Wortman J."/>
            <person name="Nusbaum C."/>
            <person name="Birren B."/>
        </authorList>
    </citation>
    <scope>NUCLEOTIDE SEQUENCE</scope>
    <source>
        <strain evidence="2">ATCC 64411</strain>
    </source>
</reference>
<reference evidence="4" key="2">
    <citation type="submission" date="2010-05" db="EMBL/GenBank/DDBJ databases">
        <title>The genome sequence of Magnaporthe poae strain ATCC 64411.</title>
        <authorList>
            <person name="Ma L.-J."/>
            <person name="Dead R."/>
            <person name="Young S."/>
            <person name="Zeng Q."/>
            <person name="Koehrsen M."/>
            <person name="Alvarado L."/>
            <person name="Berlin A."/>
            <person name="Chapman S.B."/>
            <person name="Chen Z."/>
            <person name="Freedman E."/>
            <person name="Gellesch M."/>
            <person name="Goldberg J."/>
            <person name="Griggs A."/>
            <person name="Gujja S."/>
            <person name="Heilman E.R."/>
            <person name="Heiman D."/>
            <person name="Hepburn T."/>
            <person name="Howarth C."/>
            <person name="Jen D."/>
            <person name="Larson L."/>
            <person name="Mehta T."/>
            <person name="Neiman D."/>
            <person name="Pearson M."/>
            <person name="Roberts A."/>
            <person name="Saif S."/>
            <person name="Shea T."/>
            <person name="Shenoy N."/>
            <person name="Sisk P."/>
            <person name="Stolte C."/>
            <person name="Sykes S."/>
            <person name="Walk T."/>
            <person name="White J."/>
            <person name="Yandava C."/>
            <person name="Haas B."/>
            <person name="Nusbaum C."/>
            <person name="Birren B."/>
        </authorList>
    </citation>
    <scope>NUCLEOTIDE SEQUENCE [LARGE SCALE GENOMIC DNA]</scope>
    <source>
        <strain evidence="4">ATCC 64411 / 73-15</strain>
    </source>
</reference>
<reference evidence="3" key="4">
    <citation type="journal article" date="2015" name="G3 (Bethesda)">
        <title>Genome sequences of three phytopathogenic species of the Magnaporthaceae family of fungi.</title>
        <authorList>
            <person name="Okagaki L.H."/>
            <person name="Nunes C.C."/>
            <person name="Sailsbery J."/>
            <person name="Clay B."/>
            <person name="Brown D."/>
            <person name="John T."/>
            <person name="Oh Y."/>
            <person name="Young N."/>
            <person name="Fitzgerald M."/>
            <person name="Haas B.J."/>
            <person name="Zeng Q."/>
            <person name="Young S."/>
            <person name="Adiconis X."/>
            <person name="Fan L."/>
            <person name="Levin J.Z."/>
            <person name="Mitchell T.K."/>
            <person name="Okubara P.A."/>
            <person name="Farman M.L."/>
            <person name="Kohn L.M."/>
            <person name="Birren B."/>
            <person name="Ma L.-J."/>
            <person name="Dean R.A."/>
        </authorList>
    </citation>
    <scope>NUCLEOTIDE SEQUENCE</scope>
    <source>
        <strain evidence="3">ATCC 64411 / 73-15</strain>
    </source>
</reference>
<evidence type="ECO:0000256" key="1">
    <source>
        <dbReference type="SAM" id="MobiDB-lite"/>
    </source>
</evidence>
<proteinExistence type="predicted"/>
<reference evidence="2" key="1">
    <citation type="submission" date="2010-05" db="EMBL/GenBank/DDBJ databases">
        <title>The Genome Sequence of Magnaporthe poae strain ATCC 64411.</title>
        <authorList>
            <consortium name="The Broad Institute Genome Sequencing Platform"/>
            <consortium name="Broad Institute Genome Sequencing Center for Infectious Disease"/>
            <person name="Ma L.-J."/>
            <person name="Dead R."/>
            <person name="Young S."/>
            <person name="Zeng Q."/>
            <person name="Koehrsen M."/>
            <person name="Alvarado L."/>
            <person name="Berlin A."/>
            <person name="Chapman S.B."/>
            <person name="Chen Z."/>
            <person name="Freedman E."/>
            <person name="Gellesch M."/>
            <person name="Goldberg J."/>
            <person name="Griggs A."/>
            <person name="Gujja S."/>
            <person name="Heilman E.R."/>
            <person name="Heiman D."/>
            <person name="Hepburn T."/>
            <person name="Howarth C."/>
            <person name="Jen D."/>
            <person name="Larson L."/>
            <person name="Mehta T."/>
            <person name="Neiman D."/>
            <person name="Pearson M."/>
            <person name="Roberts A."/>
            <person name="Saif S."/>
            <person name="Shea T."/>
            <person name="Shenoy N."/>
            <person name="Sisk P."/>
            <person name="Stolte C."/>
            <person name="Sykes S."/>
            <person name="Walk T."/>
            <person name="White J."/>
            <person name="Yandava C."/>
            <person name="Haas B."/>
            <person name="Nusbaum C."/>
            <person name="Birren B."/>
        </authorList>
    </citation>
    <scope>NUCLEOTIDE SEQUENCE</scope>
    <source>
        <strain evidence="2">ATCC 64411</strain>
    </source>
</reference>
<dbReference type="EMBL" id="GL876969">
    <property type="protein sequence ID" value="KLU86831.1"/>
    <property type="molecule type" value="Genomic_DNA"/>
</dbReference>
<accession>A0A0C4E0G6</accession>
<dbReference type="VEuPathDB" id="FungiDB:MAPG_05840"/>
<keyword evidence="4" id="KW-1185">Reference proteome</keyword>
<evidence type="ECO:0000313" key="4">
    <source>
        <dbReference type="Proteomes" id="UP000011715"/>
    </source>
</evidence>
<dbReference type="AlphaFoldDB" id="A0A0C4E0G6"/>
<dbReference type="EMBL" id="ADBL01001394">
    <property type="status" value="NOT_ANNOTATED_CDS"/>
    <property type="molecule type" value="Genomic_DNA"/>
</dbReference>
<gene>
    <name evidence="2" type="ORF">MAPG_05840</name>
</gene>
<feature type="region of interest" description="Disordered" evidence="1">
    <location>
        <begin position="238"/>
        <end position="264"/>
    </location>
</feature>
<sequence length="272" mass="29780">MIVAPAVGFLGPRREVDQAPLCRSTNTQKRRGDYTNAAPSLPPDLFSHSRLFVLWTERKGENKQFLAGFGASSPRPTNRPPWTNLNCPYRIAICMGLGRAGSYPIPSRHFLSSPFPNSVSLASCNTRAQGTYGQTAEIVVPTQGLCLACLPLLPIHACPCERASLQSCSRDRLGGAPTCKVRISWPWPPCRPSCQVRQQSVGMHPTRKAKVSRATLLRCYSRLAGLTWLQTRPRQAEPGVRLLHSTTKDTRGSPPPSLRGTTQVALACAPRE</sequence>
<dbReference type="EnsemblFungi" id="MAPG_05840T0">
    <property type="protein sequence ID" value="MAPG_05840T0"/>
    <property type="gene ID" value="MAPG_05840"/>
</dbReference>
<name>A0A0C4E0G6_MAGP6</name>
<organism evidence="3 4">
    <name type="scientific">Magnaporthiopsis poae (strain ATCC 64411 / 73-15)</name>
    <name type="common">Kentucky bluegrass fungus</name>
    <name type="synonym">Magnaporthe poae</name>
    <dbReference type="NCBI Taxonomy" id="644358"/>
    <lineage>
        <taxon>Eukaryota</taxon>
        <taxon>Fungi</taxon>
        <taxon>Dikarya</taxon>
        <taxon>Ascomycota</taxon>
        <taxon>Pezizomycotina</taxon>
        <taxon>Sordariomycetes</taxon>
        <taxon>Sordariomycetidae</taxon>
        <taxon>Magnaporthales</taxon>
        <taxon>Magnaporthaceae</taxon>
        <taxon>Magnaporthiopsis</taxon>
    </lineage>
</organism>
<evidence type="ECO:0000313" key="2">
    <source>
        <dbReference type="EMBL" id="KLU86831.1"/>
    </source>
</evidence>